<dbReference type="Gramene" id="Zm00001eb205720_T001">
    <property type="protein sequence ID" value="Zm00001eb205720_P001"/>
    <property type="gene ID" value="Zm00001eb205720"/>
</dbReference>
<dbReference type="InParanoid" id="A0A804P3D9"/>
<organism evidence="1 2">
    <name type="scientific">Zea mays</name>
    <name type="common">Maize</name>
    <dbReference type="NCBI Taxonomy" id="4577"/>
    <lineage>
        <taxon>Eukaryota</taxon>
        <taxon>Viridiplantae</taxon>
        <taxon>Streptophyta</taxon>
        <taxon>Embryophyta</taxon>
        <taxon>Tracheophyta</taxon>
        <taxon>Spermatophyta</taxon>
        <taxon>Magnoliopsida</taxon>
        <taxon>Liliopsida</taxon>
        <taxon>Poales</taxon>
        <taxon>Poaceae</taxon>
        <taxon>PACMAD clade</taxon>
        <taxon>Panicoideae</taxon>
        <taxon>Andropogonodae</taxon>
        <taxon>Andropogoneae</taxon>
        <taxon>Tripsacinae</taxon>
        <taxon>Zea</taxon>
    </lineage>
</organism>
<evidence type="ECO:0008006" key="3">
    <source>
        <dbReference type="Google" id="ProtNLM"/>
    </source>
</evidence>
<dbReference type="PANTHER" id="PTHR48010:SF88">
    <property type="entry name" value="OS05G0480400 PROTEIN"/>
    <property type="match status" value="1"/>
</dbReference>
<dbReference type="InterPro" id="IPR011009">
    <property type="entry name" value="Kinase-like_dom_sf"/>
</dbReference>
<dbReference type="AlphaFoldDB" id="A0A804P3D9"/>
<dbReference type="SUPFAM" id="SSF56112">
    <property type="entry name" value="Protein kinase-like (PK-like)"/>
    <property type="match status" value="1"/>
</dbReference>
<accession>A0A804P3D9</accession>
<evidence type="ECO:0000313" key="1">
    <source>
        <dbReference type="EnsemblPlants" id="Zm00001eb205720_P001"/>
    </source>
</evidence>
<dbReference type="Gene3D" id="3.30.200.20">
    <property type="entry name" value="Phosphorylase Kinase, domain 1"/>
    <property type="match status" value="1"/>
</dbReference>
<keyword evidence="2" id="KW-1185">Reference proteome</keyword>
<dbReference type="EnsemblPlants" id="Zm00001eb205720_T001">
    <property type="protein sequence ID" value="Zm00001eb205720_P001"/>
    <property type="gene ID" value="Zm00001eb205720"/>
</dbReference>
<dbReference type="Proteomes" id="UP000007305">
    <property type="component" value="Chromosome 4"/>
</dbReference>
<proteinExistence type="predicted"/>
<sequence>MVSSSPSLGGSKATDGDVSNCTAFLQASPKSFVVVEFFTHWCNGHQPRRSWSTHAMQPNWMKLGLGAFFVGLTEHTEFMHLRIGMKAPSAVLEDGTTVVVKRLKEVVAGKREFEQQMELFGKVCQHQNIVPLRAYYYSKDEKLLVYVPLGSLCAALHGNKAVGRTPLD</sequence>
<evidence type="ECO:0000313" key="2">
    <source>
        <dbReference type="Proteomes" id="UP000007305"/>
    </source>
</evidence>
<protein>
    <recommendedName>
        <fullName evidence="3">Protein kinase domain-containing protein</fullName>
    </recommendedName>
</protein>
<reference evidence="2" key="1">
    <citation type="journal article" date="2009" name="Science">
        <title>The B73 maize genome: complexity, diversity, and dynamics.</title>
        <authorList>
            <person name="Schnable P.S."/>
            <person name="Ware D."/>
            <person name="Fulton R.S."/>
            <person name="Stein J.C."/>
            <person name="Wei F."/>
            <person name="Pasternak S."/>
            <person name="Liang C."/>
            <person name="Zhang J."/>
            <person name="Fulton L."/>
            <person name="Graves T.A."/>
            <person name="Minx P."/>
            <person name="Reily A.D."/>
            <person name="Courtney L."/>
            <person name="Kruchowski S.S."/>
            <person name="Tomlinson C."/>
            <person name="Strong C."/>
            <person name="Delehaunty K."/>
            <person name="Fronick C."/>
            <person name="Courtney B."/>
            <person name="Rock S.M."/>
            <person name="Belter E."/>
            <person name="Du F."/>
            <person name="Kim K."/>
            <person name="Abbott R.M."/>
            <person name="Cotton M."/>
            <person name="Levy A."/>
            <person name="Marchetto P."/>
            <person name="Ochoa K."/>
            <person name="Jackson S.M."/>
            <person name="Gillam B."/>
            <person name="Chen W."/>
            <person name="Yan L."/>
            <person name="Higginbotham J."/>
            <person name="Cardenas M."/>
            <person name="Waligorski J."/>
            <person name="Applebaum E."/>
            <person name="Phelps L."/>
            <person name="Falcone J."/>
            <person name="Kanchi K."/>
            <person name="Thane T."/>
            <person name="Scimone A."/>
            <person name="Thane N."/>
            <person name="Henke J."/>
            <person name="Wang T."/>
            <person name="Ruppert J."/>
            <person name="Shah N."/>
            <person name="Rotter K."/>
            <person name="Hodges J."/>
            <person name="Ingenthron E."/>
            <person name="Cordes M."/>
            <person name="Kohlberg S."/>
            <person name="Sgro J."/>
            <person name="Delgado B."/>
            <person name="Mead K."/>
            <person name="Chinwalla A."/>
            <person name="Leonard S."/>
            <person name="Crouse K."/>
            <person name="Collura K."/>
            <person name="Kudrna D."/>
            <person name="Currie J."/>
            <person name="He R."/>
            <person name="Angelova A."/>
            <person name="Rajasekar S."/>
            <person name="Mueller T."/>
            <person name="Lomeli R."/>
            <person name="Scara G."/>
            <person name="Ko A."/>
            <person name="Delaney K."/>
            <person name="Wissotski M."/>
            <person name="Lopez G."/>
            <person name="Campos D."/>
            <person name="Braidotti M."/>
            <person name="Ashley E."/>
            <person name="Golser W."/>
            <person name="Kim H."/>
            <person name="Lee S."/>
            <person name="Lin J."/>
            <person name="Dujmic Z."/>
            <person name="Kim W."/>
            <person name="Talag J."/>
            <person name="Zuccolo A."/>
            <person name="Fan C."/>
            <person name="Sebastian A."/>
            <person name="Kramer M."/>
            <person name="Spiegel L."/>
            <person name="Nascimento L."/>
            <person name="Zutavern T."/>
            <person name="Miller B."/>
            <person name="Ambroise C."/>
            <person name="Muller S."/>
            <person name="Spooner W."/>
            <person name="Narechania A."/>
            <person name="Ren L."/>
            <person name="Wei S."/>
            <person name="Kumari S."/>
            <person name="Faga B."/>
            <person name="Levy M.J."/>
            <person name="McMahan L."/>
            <person name="Van Buren P."/>
            <person name="Vaughn M.W."/>
            <person name="Ying K."/>
            <person name="Yeh C.-T."/>
            <person name="Emrich S.J."/>
            <person name="Jia Y."/>
            <person name="Kalyanaraman A."/>
            <person name="Hsia A.-P."/>
            <person name="Barbazuk W.B."/>
            <person name="Baucom R.S."/>
            <person name="Brutnell T.P."/>
            <person name="Carpita N.C."/>
            <person name="Chaparro C."/>
            <person name="Chia J.-M."/>
            <person name="Deragon J.-M."/>
            <person name="Estill J.C."/>
            <person name="Fu Y."/>
            <person name="Jeddeloh J.A."/>
            <person name="Han Y."/>
            <person name="Lee H."/>
            <person name="Li P."/>
            <person name="Lisch D.R."/>
            <person name="Liu S."/>
            <person name="Liu Z."/>
            <person name="Nagel D.H."/>
            <person name="McCann M.C."/>
            <person name="SanMiguel P."/>
            <person name="Myers A.M."/>
            <person name="Nettleton D."/>
            <person name="Nguyen J."/>
            <person name="Penning B.W."/>
            <person name="Ponnala L."/>
            <person name="Schneider K.L."/>
            <person name="Schwartz D.C."/>
            <person name="Sharma A."/>
            <person name="Soderlund C."/>
            <person name="Springer N.M."/>
            <person name="Sun Q."/>
            <person name="Wang H."/>
            <person name="Waterman M."/>
            <person name="Westerman R."/>
            <person name="Wolfgruber T.K."/>
            <person name="Yang L."/>
            <person name="Yu Y."/>
            <person name="Zhang L."/>
            <person name="Zhou S."/>
            <person name="Zhu Q."/>
            <person name="Bennetzen J.L."/>
            <person name="Dawe R.K."/>
            <person name="Jiang J."/>
            <person name="Jiang N."/>
            <person name="Presting G.G."/>
            <person name="Wessler S.R."/>
            <person name="Aluru S."/>
            <person name="Martienssen R.A."/>
            <person name="Clifton S.W."/>
            <person name="McCombie W.R."/>
            <person name="Wing R.A."/>
            <person name="Wilson R.K."/>
        </authorList>
    </citation>
    <scope>NUCLEOTIDE SEQUENCE [LARGE SCALE GENOMIC DNA]</scope>
    <source>
        <strain evidence="2">cv. B73</strain>
    </source>
</reference>
<name>A0A804P3D9_MAIZE</name>
<reference evidence="1" key="3">
    <citation type="submission" date="2021-05" db="UniProtKB">
        <authorList>
            <consortium name="EnsemblPlants"/>
        </authorList>
    </citation>
    <scope>IDENTIFICATION</scope>
    <source>
        <strain evidence="1">cv. B73</strain>
    </source>
</reference>
<reference evidence="1" key="2">
    <citation type="submission" date="2019-07" db="EMBL/GenBank/DDBJ databases">
        <authorList>
            <person name="Seetharam A."/>
            <person name="Woodhouse M."/>
            <person name="Cannon E."/>
        </authorList>
    </citation>
    <scope>NUCLEOTIDE SEQUENCE [LARGE SCALE GENOMIC DNA]</scope>
    <source>
        <strain evidence="1">cv. B73</strain>
    </source>
</reference>
<dbReference type="PANTHER" id="PTHR48010">
    <property type="entry name" value="OS05G0588300 PROTEIN"/>
    <property type="match status" value="1"/>
</dbReference>
<dbReference type="InterPro" id="IPR050994">
    <property type="entry name" value="At_inactive_RLKs"/>
</dbReference>